<dbReference type="VEuPathDB" id="VectorBase:HLOH_045103"/>
<dbReference type="PANTHER" id="PTHR11362:SF82">
    <property type="entry name" value="PHOSPHATIDYLETHANOLAMINE-BINDING PROTEIN 4"/>
    <property type="match status" value="1"/>
</dbReference>
<dbReference type="InterPro" id="IPR001858">
    <property type="entry name" value="Phosphatidylethanolamine-bd_CS"/>
</dbReference>
<reference evidence="3 4" key="1">
    <citation type="journal article" date="2020" name="Cell">
        <title>Large-Scale Comparative Analyses of Tick Genomes Elucidate Their Genetic Diversity and Vector Capacities.</title>
        <authorList>
            <consortium name="Tick Genome and Microbiome Consortium (TIGMIC)"/>
            <person name="Jia N."/>
            <person name="Wang J."/>
            <person name="Shi W."/>
            <person name="Du L."/>
            <person name="Sun Y."/>
            <person name="Zhan W."/>
            <person name="Jiang J.F."/>
            <person name="Wang Q."/>
            <person name="Zhang B."/>
            <person name="Ji P."/>
            <person name="Bell-Sakyi L."/>
            <person name="Cui X.M."/>
            <person name="Yuan T.T."/>
            <person name="Jiang B.G."/>
            <person name="Yang W.F."/>
            <person name="Lam T.T."/>
            <person name="Chang Q.C."/>
            <person name="Ding S.J."/>
            <person name="Wang X.J."/>
            <person name="Zhu J.G."/>
            <person name="Ruan X.D."/>
            <person name="Zhao L."/>
            <person name="Wei J.T."/>
            <person name="Ye R.Z."/>
            <person name="Que T.C."/>
            <person name="Du C.H."/>
            <person name="Zhou Y.H."/>
            <person name="Cheng J.X."/>
            <person name="Dai P.F."/>
            <person name="Guo W.B."/>
            <person name="Han X.H."/>
            <person name="Huang E.J."/>
            <person name="Li L.F."/>
            <person name="Wei W."/>
            <person name="Gao Y.C."/>
            <person name="Liu J.Z."/>
            <person name="Shao H.Z."/>
            <person name="Wang X."/>
            <person name="Wang C.C."/>
            <person name="Yang T.C."/>
            <person name="Huo Q.B."/>
            <person name="Li W."/>
            <person name="Chen H.Y."/>
            <person name="Chen S.E."/>
            <person name="Zhou L.G."/>
            <person name="Ni X.B."/>
            <person name="Tian J.H."/>
            <person name="Sheng Y."/>
            <person name="Liu T."/>
            <person name="Pan Y.S."/>
            <person name="Xia L.Y."/>
            <person name="Li J."/>
            <person name="Zhao F."/>
            <person name="Cao W.C."/>
        </authorList>
    </citation>
    <scope>NUCLEOTIDE SEQUENCE [LARGE SCALE GENOMIC DNA]</scope>
    <source>
        <strain evidence="3">HaeL-2018</strain>
    </source>
</reference>
<organism evidence="3 4">
    <name type="scientific">Haemaphysalis longicornis</name>
    <name type="common">Bush tick</name>
    <dbReference type="NCBI Taxonomy" id="44386"/>
    <lineage>
        <taxon>Eukaryota</taxon>
        <taxon>Metazoa</taxon>
        <taxon>Ecdysozoa</taxon>
        <taxon>Arthropoda</taxon>
        <taxon>Chelicerata</taxon>
        <taxon>Arachnida</taxon>
        <taxon>Acari</taxon>
        <taxon>Parasitiformes</taxon>
        <taxon>Ixodida</taxon>
        <taxon>Ixodoidea</taxon>
        <taxon>Ixodidae</taxon>
        <taxon>Haemaphysalinae</taxon>
        <taxon>Haemaphysalis</taxon>
    </lineage>
</organism>
<dbReference type="Pfam" id="PF01161">
    <property type="entry name" value="PBP"/>
    <property type="match status" value="1"/>
</dbReference>
<dbReference type="OMA" id="THAPHAD"/>
<dbReference type="EMBL" id="JABSTR010000008">
    <property type="protein sequence ID" value="KAH9376797.1"/>
    <property type="molecule type" value="Genomic_DNA"/>
</dbReference>
<evidence type="ECO:0008006" key="5">
    <source>
        <dbReference type="Google" id="ProtNLM"/>
    </source>
</evidence>
<gene>
    <name evidence="3" type="ORF">HPB48_019398</name>
</gene>
<name>A0A9J6GMJ1_HAELO</name>
<dbReference type="Proteomes" id="UP000821853">
    <property type="component" value="Unassembled WGS sequence"/>
</dbReference>
<evidence type="ECO:0000313" key="4">
    <source>
        <dbReference type="Proteomes" id="UP000821853"/>
    </source>
</evidence>
<evidence type="ECO:0000313" key="3">
    <source>
        <dbReference type="EMBL" id="KAH9376797.1"/>
    </source>
</evidence>
<comment type="caution">
    <text evidence="3">The sequence shown here is derived from an EMBL/GenBank/DDBJ whole genome shotgun (WGS) entry which is preliminary data.</text>
</comment>
<accession>A0A9J6GMJ1</accession>
<dbReference type="InterPro" id="IPR036610">
    <property type="entry name" value="PEBP-like_sf"/>
</dbReference>
<proteinExistence type="inferred from homology"/>
<dbReference type="PROSITE" id="PS01220">
    <property type="entry name" value="PBP"/>
    <property type="match status" value="1"/>
</dbReference>
<feature type="chain" id="PRO_5039919021" description="Phosphatidylethanolamine-binding protein" evidence="2">
    <location>
        <begin position="27"/>
        <end position="215"/>
    </location>
</feature>
<dbReference type="AlphaFoldDB" id="A0A9J6GMJ1"/>
<protein>
    <recommendedName>
        <fullName evidence="5">Phosphatidylethanolamine-binding protein</fullName>
    </recommendedName>
</protein>
<dbReference type="PANTHER" id="PTHR11362">
    <property type="entry name" value="PHOSPHATIDYLETHANOLAMINE-BINDING PROTEIN"/>
    <property type="match status" value="1"/>
</dbReference>
<keyword evidence="4" id="KW-1185">Reference proteome</keyword>
<comment type="similarity">
    <text evidence="1">Belongs to the phosphatidylethanolamine-binding protein family.</text>
</comment>
<dbReference type="CDD" id="cd00866">
    <property type="entry name" value="PEBP_euk"/>
    <property type="match status" value="1"/>
</dbReference>
<keyword evidence="2" id="KW-0732">Signal</keyword>
<evidence type="ECO:0000256" key="2">
    <source>
        <dbReference type="SAM" id="SignalP"/>
    </source>
</evidence>
<feature type="signal peptide" evidence="2">
    <location>
        <begin position="1"/>
        <end position="26"/>
    </location>
</feature>
<dbReference type="OrthoDB" id="2153661at2759"/>
<dbReference type="SUPFAM" id="SSF49777">
    <property type="entry name" value="PEBP-like"/>
    <property type="match status" value="1"/>
</dbReference>
<dbReference type="Gene3D" id="3.90.280.10">
    <property type="entry name" value="PEBP-like"/>
    <property type="match status" value="1"/>
</dbReference>
<dbReference type="InterPro" id="IPR035810">
    <property type="entry name" value="PEBP_euk"/>
</dbReference>
<evidence type="ECO:0000256" key="1">
    <source>
        <dbReference type="ARBA" id="ARBA00007091"/>
    </source>
</evidence>
<dbReference type="InterPro" id="IPR008914">
    <property type="entry name" value="PEBP"/>
</dbReference>
<sequence>MAKLATTLFQLSCIFLLEMWSAESRAEVSGALNKPLGVQALKAKRGTDVWTLTGVFADLQLTHAPHADLNVKYNSGKVVINTTLAPEQAANAPSVSISGKPACQPPYALFMVDPDAPSRSNPKARSWLHWMVLNSNDADALERGEVAMPYAGPTPPKGTGPHRYVLLAYCQYSGETLPLNEVAPKNRNNFNLNNFANNYLSSSPFAGMLFYAENA</sequence>